<dbReference type="AlphaFoldDB" id="A0A0L0BU61"/>
<comment type="caution">
    <text evidence="1">The sequence shown here is derived from an EMBL/GenBank/DDBJ whole genome shotgun (WGS) entry which is preliminary data.</text>
</comment>
<protein>
    <submittedName>
        <fullName evidence="1">Uncharacterized protein</fullName>
    </submittedName>
</protein>
<organism evidence="1 2">
    <name type="scientific">Lucilia cuprina</name>
    <name type="common">Green bottle fly</name>
    <name type="synonym">Australian sheep blowfly</name>
    <dbReference type="NCBI Taxonomy" id="7375"/>
    <lineage>
        <taxon>Eukaryota</taxon>
        <taxon>Metazoa</taxon>
        <taxon>Ecdysozoa</taxon>
        <taxon>Arthropoda</taxon>
        <taxon>Hexapoda</taxon>
        <taxon>Insecta</taxon>
        <taxon>Pterygota</taxon>
        <taxon>Neoptera</taxon>
        <taxon>Endopterygota</taxon>
        <taxon>Diptera</taxon>
        <taxon>Brachycera</taxon>
        <taxon>Muscomorpha</taxon>
        <taxon>Oestroidea</taxon>
        <taxon>Calliphoridae</taxon>
        <taxon>Luciliinae</taxon>
        <taxon>Lucilia</taxon>
    </lineage>
</organism>
<reference evidence="1 2" key="1">
    <citation type="journal article" date="2015" name="Nat. Commun.">
        <title>Lucilia cuprina genome unlocks parasitic fly biology to underpin future interventions.</title>
        <authorList>
            <person name="Anstead C.A."/>
            <person name="Korhonen P.K."/>
            <person name="Young N.D."/>
            <person name="Hall R.S."/>
            <person name="Jex A.R."/>
            <person name="Murali S.C."/>
            <person name="Hughes D.S."/>
            <person name="Lee S.F."/>
            <person name="Perry T."/>
            <person name="Stroehlein A.J."/>
            <person name="Ansell B.R."/>
            <person name="Breugelmans B."/>
            <person name="Hofmann A."/>
            <person name="Qu J."/>
            <person name="Dugan S."/>
            <person name="Lee S.L."/>
            <person name="Chao H."/>
            <person name="Dinh H."/>
            <person name="Han Y."/>
            <person name="Doddapaneni H.V."/>
            <person name="Worley K.C."/>
            <person name="Muzny D.M."/>
            <person name="Ioannidis P."/>
            <person name="Waterhouse R.M."/>
            <person name="Zdobnov E.M."/>
            <person name="James P.J."/>
            <person name="Bagnall N.H."/>
            <person name="Kotze A.C."/>
            <person name="Gibbs R.A."/>
            <person name="Richards S."/>
            <person name="Batterham P."/>
            <person name="Gasser R.B."/>
        </authorList>
    </citation>
    <scope>NUCLEOTIDE SEQUENCE [LARGE SCALE GENOMIC DNA]</scope>
    <source>
        <strain evidence="1 2">LS</strain>
        <tissue evidence="1">Full body</tissue>
    </source>
</reference>
<sequence>MAYIWTAMLHNYNKGMGRVNLPDNAIQNFRINIRGNTIEFGSSECLEIALLDCENTNMSL</sequence>
<keyword evidence="2" id="KW-1185">Reference proteome</keyword>
<name>A0A0L0BU61_LUCCU</name>
<dbReference type="Proteomes" id="UP000037069">
    <property type="component" value="Unassembled WGS sequence"/>
</dbReference>
<dbReference type="EMBL" id="JRES01001339">
    <property type="protein sequence ID" value="KNC23556.1"/>
    <property type="molecule type" value="Genomic_DNA"/>
</dbReference>
<gene>
    <name evidence="1" type="ORF">FF38_02973</name>
</gene>
<evidence type="ECO:0000313" key="2">
    <source>
        <dbReference type="Proteomes" id="UP000037069"/>
    </source>
</evidence>
<proteinExistence type="predicted"/>
<evidence type="ECO:0000313" key="1">
    <source>
        <dbReference type="EMBL" id="KNC23556.1"/>
    </source>
</evidence>
<accession>A0A0L0BU61</accession>